<dbReference type="Gene3D" id="2.130.10.130">
    <property type="entry name" value="Integrin alpha, N-terminal"/>
    <property type="match status" value="2"/>
</dbReference>
<protein>
    <submittedName>
        <fullName evidence="4">FG-GAP repeat domain-containing protein</fullName>
    </submittedName>
</protein>
<evidence type="ECO:0000256" key="2">
    <source>
        <dbReference type="SAM" id="MobiDB-lite"/>
    </source>
</evidence>
<accession>A0ABW7YHM2</accession>
<dbReference type="RefSeq" id="WP_398662484.1">
    <property type="nucleotide sequence ID" value="NZ_JBITDC010000031.1"/>
</dbReference>
<evidence type="ECO:0000256" key="1">
    <source>
        <dbReference type="ARBA" id="ARBA00022729"/>
    </source>
</evidence>
<evidence type="ECO:0000256" key="3">
    <source>
        <dbReference type="SAM" id="SignalP"/>
    </source>
</evidence>
<dbReference type="SUPFAM" id="SSF69318">
    <property type="entry name" value="Integrin alpha N-terminal domain"/>
    <property type="match status" value="1"/>
</dbReference>
<dbReference type="InterPro" id="IPR013517">
    <property type="entry name" value="FG-GAP"/>
</dbReference>
<gene>
    <name evidence="4" type="ORF">ACIA8P_44830</name>
</gene>
<dbReference type="PANTHER" id="PTHR44103:SF1">
    <property type="entry name" value="PROPROTEIN CONVERTASE P"/>
    <property type="match status" value="1"/>
</dbReference>
<proteinExistence type="predicted"/>
<organism evidence="4 5">
    <name type="scientific">Streptomyces cellulosae</name>
    <dbReference type="NCBI Taxonomy" id="1968"/>
    <lineage>
        <taxon>Bacteria</taxon>
        <taxon>Bacillati</taxon>
        <taxon>Actinomycetota</taxon>
        <taxon>Actinomycetes</taxon>
        <taxon>Kitasatosporales</taxon>
        <taxon>Streptomycetaceae</taxon>
        <taxon>Streptomyces</taxon>
    </lineage>
</organism>
<dbReference type="PANTHER" id="PTHR44103">
    <property type="entry name" value="PROPROTEIN CONVERTASE P"/>
    <property type="match status" value="1"/>
</dbReference>
<dbReference type="InterPro" id="IPR028994">
    <property type="entry name" value="Integrin_alpha_N"/>
</dbReference>
<comment type="caution">
    <text evidence="4">The sequence shown here is derived from an EMBL/GenBank/DDBJ whole genome shotgun (WGS) entry which is preliminary data.</text>
</comment>
<dbReference type="SUPFAM" id="SSF75011">
    <property type="entry name" value="3-carboxy-cis,cis-mucoante lactonizing enzyme"/>
    <property type="match status" value="1"/>
</dbReference>
<evidence type="ECO:0000313" key="5">
    <source>
        <dbReference type="Proteomes" id="UP001612415"/>
    </source>
</evidence>
<feature type="signal peptide" evidence="3">
    <location>
        <begin position="1"/>
        <end position="38"/>
    </location>
</feature>
<keyword evidence="1 3" id="KW-0732">Signal</keyword>
<dbReference type="EMBL" id="JBITDC010000031">
    <property type="protein sequence ID" value="MFI5681640.1"/>
    <property type="molecule type" value="Genomic_DNA"/>
</dbReference>
<feature type="chain" id="PRO_5045891835" evidence="3">
    <location>
        <begin position="39"/>
        <end position="1041"/>
    </location>
</feature>
<sequence>MARHVFVRRSRARRAAVAVAASAVLATGLSPLLPSASAAEAPQETVVPATLRSTYTSATLLSPSTQGGHDGAGAQGVFHTVEGGSGWLWTRYADGVSVPVPQKSAGRPQGTGTDVLAYKGANGLVEFWDATDGSTRSVLVPAGLGYVTAYDNLVVANRTVTGDDGTSRREMHLLTPGPDGTTRDVTVDGLPAGLNPGLPAGADADSVFFRATLAGEQRLLAVDRATGRAQSWSGPLPSGYTQVNISPEHVVVSDYDDPTVLVFPRDDLSATPAEVRLANTALGVNATHDLTVVGDWLVNGVTRVTAQPLSGGAAITLMPTSSYGMISAPGGTAVKIGRTAADDWGIQRIQAGPDGTPVVTQVKALPKPPARIQGLSLEQGRLVVVDGSRGGVRDDYLRTVAVTGTPSFGERSDFTPRIDSDVEIGFCPATDVSCSQVFGTADGRIAWLEHTSSATEDLLRVNGPTGAGLWEKAVPAGGRITDVSGAYVLYTDTDKQYVYRIGESAAPVLTRTPGAAALSGNVLWTAGATPGSVTAYDLAAKKTVETFTTDAGCAPAELQALGRWLYWSCGGKAGVYDRTAKKSVSVPTGEAKLGDGFVVTHDKQAGRLTLTTVADGTPASRVIGELPDTGVSQRDVRWTVDEAGENAAFADGQERVHLVPSGVAQQPLRLLGPARSASTVQAHTGDTVPDTLTSVLLSKPSSDWKLTVRNRATGKVYGNGLDGEAARGELTVGWHGEDPTRTGEAFLPNGSYDWTLTVTPADGVGVPLQARGTVRLTKGDAVRRDHVGPAGAPDGVGDLLTLNSSGTLTFQQGTGKGTFSGKVSGSNWPTSVKAVPVGDLSGDRCNDVLVRFSSGALRLYKPGCGKALTPSTSYTTLGSSGWTQYDVLTAPGDVTQDGRPDLIARNSSTGAVYLYKGTSTGKLSARVKLYDNWKTYKKIVGVGDLNGDGIGDLLAQDKANTVYRYYGKGNGTFSARTKLFGSWGGSYNVVVGAGDITGDGRADLVSRDTSGNLYRNNGDGKGSFGGRTKIASGWQGYKGVF</sequence>
<evidence type="ECO:0000313" key="4">
    <source>
        <dbReference type="EMBL" id="MFI5681640.1"/>
    </source>
</evidence>
<dbReference type="Pfam" id="PF13517">
    <property type="entry name" value="FG-GAP_3"/>
    <property type="match status" value="1"/>
</dbReference>
<reference evidence="4 5" key="1">
    <citation type="submission" date="2024-10" db="EMBL/GenBank/DDBJ databases">
        <title>The Natural Products Discovery Center: Release of the First 8490 Sequenced Strains for Exploring Actinobacteria Biosynthetic Diversity.</title>
        <authorList>
            <person name="Kalkreuter E."/>
            <person name="Kautsar S.A."/>
            <person name="Yang D."/>
            <person name="Bader C.D."/>
            <person name="Teijaro C.N."/>
            <person name="Fluegel L."/>
            <person name="Davis C.M."/>
            <person name="Simpson J.R."/>
            <person name="Lauterbach L."/>
            <person name="Steele A.D."/>
            <person name="Gui C."/>
            <person name="Meng S."/>
            <person name="Li G."/>
            <person name="Viehrig K."/>
            <person name="Ye F."/>
            <person name="Su P."/>
            <person name="Kiefer A.F."/>
            <person name="Nichols A."/>
            <person name="Cepeda A.J."/>
            <person name="Yan W."/>
            <person name="Fan B."/>
            <person name="Jiang Y."/>
            <person name="Adhikari A."/>
            <person name="Zheng C.-J."/>
            <person name="Schuster L."/>
            <person name="Cowan T.M."/>
            <person name="Smanski M.J."/>
            <person name="Chevrette M.G."/>
            <person name="De Carvalho L.P.S."/>
            <person name="Shen B."/>
        </authorList>
    </citation>
    <scope>NUCLEOTIDE SEQUENCE [LARGE SCALE GENOMIC DNA]</scope>
    <source>
        <strain evidence="4 5">NPDC051599</strain>
    </source>
</reference>
<feature type="region of interest" description="Disordered" evidence="2">
    <location>
        <begin position="164"/>
        <end position="183"/>
    </location>
</feature>
<name>A0ABW7YHM2_STRCE</name>
<dbReference type="Proteomes" id="UP001612415">
    <property type="component" value="Unassembled WGS sequence"/>
</dbReference>
<keyword evidence="5" id="KW-1185">Reference proteome</keyword>